<gene>
    <name evidence="3" type="ORF">Adt_14341</name>
</gene>
<accession>A0ABD1TZD5</accession>
<dbReference type="Pfam" id="PF20167">
    <property type="entry name" value="Transposase_32"/>
    <property type="match status" value="1"/>
</dbReference>
<organism evidence="3 4">
    <name type="scientific">Abeliophyllum distichum</name>
    <dbReference type="NCBI Taxonomy" id="126358"/>
    <lineage>
        <taxon>Eukaryota</taxon>
        <taxon>Viridiplantae</taxon>
        <taxon>Streptophyta</taxon>
        <taxon>Embryophyta</taxon>
        <taxon>Tracheophyta</taxon>
        <taxon>Spermatophyta</taxon>
        <taxon>Magnoliopsida</taxon>
        <taxon>eudicotyledons</taxon>
        <taxon>Gunneridae</taxon>
        <taxon>Pentapetalae</taxon>
        <taxon>asterids</taxon>
        <taxon>lamiids</taxon>
        <taxon>Lamiales</taxon>
        <taxon>Oleaceae</taxon>
        <taxon>Forsythieae</taxon>
        <taxon>Abeliophyllum</taxon>
    </lineage>
</organism>
<name>A0ABD1TZD5_9LAMI</name>
<dbReference type="InterPro" id="IPR046796">
    <property type="entry name" value="Transposase_32_dom"/>
</dbReference>
<dbReference type="AlphaFoldDB" id="A0ABD1TZD5"/>
<evidence type="ECO:0000313" key="4">
    <source>
        <dbReference type="Proteomes" id="UP001604336"/>
    </source>
</evidence>
<sequence length="345" mass="39467">MTTKHPRRERLPSPSSNEEAPPPENRIDKCPIPVDEKAYPNIMKEFYKDLIVSPGSGITCMVRNKQLKITRDLIRSILHLEDCHLRIFSSKTIPRLEGYNPVEAYSRVTGEHFEEARRLSTNQLTLTCRVLHNIISHIIVPRKGHLDEVNHFDIFLLDSILVERKLDFPYIMLHHMNTIHCGHRPMALPYGTILTKIFQHCQISFRDEVVISPKSTDTINIRTLKCMKIIKKDGQWVAQSKGFNDELGPSTLPFEGGDEIDEDEPPPRPQSQRPSSFTFSFTEDHFNLLNGQIDSLTSSVEGLHHMAKDLRHTMGTLQQFVVGMTSLLHAFHSRLDVVLPPHPPP</sequence>
<evidence type="ECO:0000256" key="1">
    <source>
        <dbReference type="SAM" id="MobiDB-lite"/>
    </source>
</evidence>
<proteinExistence type="predicted"/>
<reference evidence="4" key="1">
    <citation type="submission" date="2024-07" db="EMBL/GenBank/DDBJ databases">
        <title>Two chromosome-level genome assemblies of Korean endemic species Abeliophyllum distichum and Forsythia ovata (Oleaceae).</title>
        <authorList>
            <person name="Jang H."/>
        </authorList>
    </citation>
    <scope>NUCLEOTIDE SEQUENCE [LARGE SCALE GENOMIC DNA]</scope>
</reference>
<dbReference type="Proteomes" id="UP001604336">
    <property type="component" value="Unassembled WGS sequence"/>
</dbReference>
<feature type="domain" description="Putative plant transposon protein" evidence="2">
    <location>
        <begin position="36"/>
        <end position="200"/>
    </location>
</feature>
<feature type="region of interest" description="Disordered" evidence="1">
    <location>
        <begin position="241"/>
        <end position="276"/>
    </location>
</feature>
<feature type="region of interest" description="Disordered" evidence="1">
    <location>
        <begin position="1"/>
        <end position="32"/>
    </location>
</feature>
<comment type="caution">
    <text evidence="3">The sequence shown here is derived from an EMBL/GenBank/DDBJ whole genome shotgun (WGS) entry which is preliminary data.</text>
</comment>
<dbReference type="EMBL" id="JBFOLK010000004">
    <property type="protein sequence ID" value="KAL2518094.1"/>
    <property type="molecule type" value="Genomic_DNA"/>
</dbReference>
<evidence type="ECO:0000313" key="3">
    <source>
        <dbReference type="EMBL" id="KAL2518094.1"/>
    </source>
</evidence>
<keyword evidence="4" id="KW-1185">Reference proteome</keyword>
<evidence type="ECO:0000259" key="2">
    <source>
        <dbReference type="Pfam" id="PF20167"/>
    </source>
</evidence>
<protein>
    <recommendedName>
        <fullName evidence="2">Putative plant transposon protein domain-containing protein</fullName>
    </recommendedName>
</protein>